<evidence type="ECO:0000313" key="2">
    <source>
        <dbReference type="EMBL" id="CDJ68977.1"/>
    </source>
</evidence>
<dbReference type="OrthoDB" id="348364at2759"/>
<feature type="region of interest" description="Disordered" evidence="1">
    <location>
        <begin position="322"/>
        <end position="378"/>
    </location>
</feature>
<evidence type="ECO:0000313" key="3">
    <source>
        <dbReference type="Proteomes" id="UP000030754"/>
    </source>
</evidence>
<evidence type="ECO:0000256" key="1">
    <source>
        <dbReference type="SAM" id="MobiDB-lite"/>
    </source>
</evidence>
<dbReference type="GO" id="GO:0008233">
    <property type="term" value="F:peptidase activity"/>
    <property type="evidence" value="ECO:0007669"/>
    <property type="project" value="UniProtKB-KW"/>
</dbReference>
<gene>
    <name evidence="2" type="ORF">ENH_00061850</name>
</gene>
<proteinExistence type="predicted"/>
<dbReference type="AlphaFoldDB" id="U6MXJ7"/>
<reference evidence="2" key="1">
    <citation type="submission" date="2013-10" db="EMBL/GenBank/DDBJ databases">
        <title>Genomic analysis of the causative agents of coccidiosis in chickens.</title>
        <authorList>
            <person name="Reid A.J."/>
            <person name="Blake D."/>
            <person name="Billington K."/>
            <person name="Browne H."/>
            <person name="Dunn M."/>
            <person name="Hung S."/>
            <person name="Kawahara F."/>
            <person name="Miranda-Saavedra D."/>
            <person name="Mourier T."/>
            <person name="Nagra H."/>
            <person name="Otto T.D."/>
            <person name="Rawlings N."/>
            <person name="Sanchez A."/>
            <person name="Sanders M."/>
            <person name="Subramaniam C."/>
            <person name="Tay Y."/>
            <person name="Dear P."/>
            <person name="Doerig C."/>
            <person name="Gruber A."/>
            <person name="Parkinson J."/>
            <person name="Shirley M."/>
            <person name="Wan K.L."/>
            <person name="Berriman M."/>
            <person name="Tomley F."/>
            <person name="Pain A."/>
        </authorList>
    </citation>
    <scope>NUCLEOTIDE SEQUENCE [LARGE SCALE GENOMIC DNA]</scope>
    <source>
        <strain evidence="2">Houghton</strain>
    </source>
</reference>
<feature type="region of interest" description="Disordered" evidence="1">
    <location>
        <begin position="111"/>
        <end position="140"/>
    </location>
</feature>
<sequence>MLLSVAPQVHVCMILDTCGCQTILDPAGTGSVWTFIKGVKQKGLWPLLTDPTNRMQRASYNSNVWLDPRHAGAARAAAVVPALRGDLLGQRRQVSCPLRLQAAHWQQQGLPLGSSTVEPSGRRSSTSFSRTSSSTFSRRASPLRALHHGLRGRKASGPRLLGVFTWCLVSVLLELFGPANASRGRRVSYQALIDRVRNRMRDLKWNVCSEALVQQQQQQQQQLLQQQPGAASPAAAAAAAARGRGAGGAPPQQGSPALAAAAAAAAAREAYIAAAAKHISDKASAEAALGAASNAAYQAHLRKLQDVAPQASELARLVMQQQLAAQQQQQQQQGGPPGPPGAPGGPPGARKHSKRGLKEKKIPIYDASPPPIYEATPD</sequence>
<feature type="region of interest" description="Disordered" evidence="1">
    <location>
        <begin position="234"/>
        <end position="255"/>
    </location>
</feature>
<dbReference type="GO" id="GO:0006508">
    <property type="term" value="P:proteolysis"/>
    <property type="evidence" value="ECO:0007669"/>
    <property type="project" value="UniProtKB-KW"/>
</dbReference>
<feature type="compositionally biased region" description="Basic residues" evidence="1">
    <location>
        <begin position="349"/>
        <end position="358"/>
    </location>
</feature>
<dbReference type="Proteomes" id="UP000030754">
    <property type="component" value="Unassembled WGS sequence"/>
</dbReference>
<dbReference type="GeneID" id="25476325"/>
<feature type="compositionally biased region" description="Low complexity" evidence="1">
    <location>
        <begin position="122"/>
        <end position="139"/>
    </location>
</feature>
<keyword evidence="2" id="KW-0378">Hydrolase</keyword>
<reference evidence="2" key="2">
    <citation type="submission" date="2013-10" db="EMBL/GenBank/DDBJ databases">
        <authorList>
            <person name="Aslett M."/>
        </authorList>
    </citation>
    <scope>NUCLEOTIDE SEQUENCE [LARGE SCALE GENOMIC DNA]</scope>
    <source>
        <strain evidence="2">Houghton</strain>
    </source>
</reference>
<organism evidence="2 3">
    <name type="scientific">Eimeria necatrix</name>
    <dbReference type="NCBI Taxonomy" id="51315"/>
    <lineage>
        <taxon>Eukaryota</taxon>
        <taxon>Sar</taxon>
        <taxon>Alveolata</taxon>
        <taxon>Apicomplexa</taxon>
        <taxon>Conoidasida</taxon>
        <taxon>Coccidia</taxon>
        <taxon>Eucoccidiorida</taxon>
        <taxon>Eimeriorina</taxon>
        <taxon>Eimeriidae</taxon>
        <taxon>Eimeria</taxon>
    </lineage>
</organism>
<dbReference type="EMBL" id="HG725630">
    <property type="protein sequence ID" value="CDJ68977.1"/>
    <property type="molecule type" value="Genomic_DNA"/>
</dbReference>
<dbReference type="RefSeq" id="XP_013437444.1">
    <property type="nucleotide sequence ID" value="XM_013581990.1"/>
</dbReference>
<keyword evidence="2" id="KW-0645">Protease</keyword>
<dbReference type="VEuPathDB" id="ToxoDB:ENH_00061850"/>
<keyword evidence="3" id="KW-1185">Reference proteome</keyword>
<name>U6MXJ7_9EIME</name>
<protein>
    <submittedName>
        <fullName evidence="2">ICE-like protease (Caspase) p20 domain-containing protein, putative</fullName>
    </submittedName>
</protein>
<feature type="compositionally biased region" description="Low complexity" evidence="1">
    <location>
        <begin position="322"/>
        <end position="334"/>
    </location>
</feature>
<accession>U6MXJ7</accession>
<feature type="compositionally biased region" description="Pro residues" evidence="1">
    <location>
        <begin position="336"/>
        <end position="346"/>
    </location>
</feature>